<keyword evidence="3" id="KW-1185">Reference proteome</keyword>
<protein>
    <submittedName>
        <fullName evidence="2">Putative ammonia monooxygenase</fullName>
    </submittedName>
</protein>
<dbReference type="NCBIfam" id="TIGR03082">
    <property type="entry name" value="Gneg_AbrB_dup"/>
    <property type="match status" value="2"/>
</dbReference>
<dbReference type="Pfam" id="PF05145">
    <property type="entry name" value="AbrB"/>
    <property type="match status" value="1"/>
</dbReference>
<dbReference type="KEGG" id="rpm:RSPPHO_02318"/>
<dbReference type="PATRIC" id="fig|1150469.3.peg.2612"/>
<feature type="transmembrane region" description="Helical" evidence="1">
    <location>
        <begin position="208"/>
        <end position="228"/>
    </location>
</feature>
<keyword evidence="1" id="KW-0472">Membrane</keyword>
<feature type="transmembrane region" description="Helical" evidence="1">
    <location>
        <begin position="382"/>
        <end position="403"/>
    </location>
</feature>
<keyword evidence="2" id="KW-0560">Oxidoreductase</keyword>
<evidence type="ECO:0000313" key="3">
    <source>
        <dbReference type="Proteomes" id="UP000033220"/>
    </source>
</evidence>
<dbReference type="PANTHER" id="PTHR38457:SF1">
    <property type="entry name" value="REGULATOR ABRB-RELATED"/>
    <property type="match status" value="1"/>
</dbReference>
<dbReference type="GO" id="GO:0016020">
    <property type="term" value="C:membrane"/>
    <property type="evidence" value="ECO:0007669"/>
    <property type="project" value="InterPro"/>
</dbReference>
<dbReference type="HOGENOM" id="CLU_050210_0_1_5"/>
<name>H6SLS9_PARPM</name>
<keyword evidence="2" id="KW-0503">Monooxygenase</keyword>
<feature type="transmembrane region" description="Helical" evidence="1">
    <location>
        <begin position="144"/>
        <end position="166"/>
    </location>
</feature>
<dbReference type="GO" id="GO:0010468">
    <property type="term" value="P:regulation of gene expression"/>
    <property type="evidence" value="ECO:0007669"/>
    <property type="project" value="InterPro"/>
</dbReference>
<feature type="transmembrane region" description="Helical" evidence="1">
    <location>
        <begin position="249"/>
        <end position="268"/>
    </location>
</feature>
<dbReference type="AlphaFoldDB" id="H6SLS9"/>
<gene>
    <name evidence="2" type="ORF">RSPPHO_02318</name>
</gene>
<reference evidence="2 3" key="1">
    <citation type="submission" date="2012-02" db="EMBL/GenBank/DDBJ databases">
        <title>Shotgun genome sequence of Phaeospirillum photometricum DSM 122.</title>
        <authorList>
            <person name="Duquesne K."/>
            <person name="Sturgis J."/>
        </authorList>
    </citation>
    <scope>NUCLEOTIDE SEQUENCE [LARGE SCALE GENOMIC DNA]</scope>
    <source>
        <strain evidence="3">DSM122</strain>
    </source>
</reference>
<evidence type="ECO:0000313" key="2">
    <source>
        <dbReference type="EMBL" id="CCG08944.1"/>
    </source>
</evidence>
<feature type="transmembrane region" description="Helical" evidence="1">
    <location>
        <begin position="288"/>
        <end position="309"/>
    </location>
</feature>
<accession>H6SLS9</accession>
<organism evidence="2 3">
    <name type="scientific">Pararhodospirillum photometricum DSM 122</name>
    <dbReference type="NCBI Taxonomy" id="1150469"/>
    <lineage>
        <taxon>Bacteria</taxon>
        <taxon>Pseudomonadati</taxon>
        <taxon>Pseudomonadota</taxon>
        <taxon>Alphaproteobacteria</taxon>
        <taxon>Rhodospirillales</taxon>
        <taxon>Rhodospirillaceae</taxon>
        <taxon>Pararhodospirillum</taxon>
    </lineage>
</organism>
<feature type="transmembrane region" description="Helical" evidence="1">
    <location>
        <begin position="178"/>
        <end position="196"/>
    </location>
</feature>
<dbReference type="InterPro" id="IPR017516">
    <property type="entry name" value="AbrB_dup"/>
</dbReference>
<dbReference type="Proteomes" id="UP000033220">
    <property type="component" value="Chromosome DSM 122"/>
</dbReference>
<dbReference type="eggNOG" id="COG3180">
    <property type="taxonomic scope" value="Bacteria"/>
</dbReference>
<keyword evidence="1" id="KW-0812">Transmembrane</keyword>
<feature type="transmembrane region" description="Helical" evidence="1">
    <location>
        <begin position="330"/>
        <end position="352"/>
    </location>
</feature>
<dbReference type="GO" id="GO:0004497">
    <property type="term" value="F:monooxygenase activity"/>
    <property type="evidence" value="ECO:0007669"/>
    <property type="project" value="UniProtKB-KW"/>
</dbReference>
<feature type="transmembrane region" description="Helical" evidence="1">
    <location>
        <begin position="93"/>
        <end position="111"/>
    </location>
</feature>
<dbReference type="PIRSF" id="PIRSF038991">
    <property type="entry name" value="Protein_AbrB"/>
    <property type="match status" value="1"/>
</dbReference>
<evidence type="ECO:0000256" key="1">
    <source>
        <dbReference type="SAM" id="Phobius"/>
    </source>
</evidence>
<keyword evidence="1" id="KW-1133">Transmembrane helix</keyword>
<proteinExistence type="predicted"/>
<dbReference type="InterPro" id="IPR007820">
    <property type="entry name" value="AbrB_fam"/>
</dbReference>
<dbReference type="PANTHER" id="PTHR38457">
    <property type="entry name" value="REGULATOR ABRB-RELATED"/>
    <property type="match status" value="1"/>
</dbReference>
<dbReference type="STRING" id="1150469.RSPPHO_02318"/>
<sequence>MAPRGSSSVIRQFCDVAAGLPRAARTVTFQTERSGHGLGWQPRVPQDKEPLTMTVPPRFALEHWPRAGQGLALVGLSAGLMIGMDSLALPGSLLLGAMLAAVAVAAGGASLRVGRVPFLIAQGVVASVLAERLPGAVLVEMGRVWPLIVAGVVGVLATSTLMGWVLARARVLPGTTALWGSTPGAASAMVLMAEAHGADARLVAFMQFLRVLMVALAASLVAGLWAPGAMETAGPGSLFARLGMPLRPVDVLAPLTLAVVGVAAGRWTPLPGAPFLVPLALGLLAEEAWGLSFVVPGWLAGAAYVLIGWTIGLRFTRALLRHVVQVFPRVALSILALMLVCGGLAALLVFGADIDPLTAYLATSPGGIDAMAVIAATSHADLPFVVAMQTGRFLVVLLVGPLLSRLMARHALPLTPVA</sequence>
<dbReference type="EMBL" id="HE663493">
    <property type="protein sequence ID" value="CCG08944.1"/>
    <property type="molecule type" value="Genomic_DNA"/>
</dbReference>